<name>A0ACC2CCF0_DIPCM</name>
<protein>
    <submittedName>
        <fullName evidence="1">Uncharacterized protein</fullName>
    </submittedName>
</protein>
<organism evidence="1 2">
    <name type="scientific">Diphasiastrum complanatum</name>
    <name type="common">Issler's clubmoss</name>
    <name type="synonym">Lycopodium complanatum</name>
    <dbReference type="NCBI Taxonomy" id="34168"/>
    <lineage>
        <taxon>Eukaryota</taxon>
        <taxon>Viridiplantae</taxon>
        <taxon>Streptophyta</taxon>
        <taxon>Embryophyta</taxon>
        <taxon>Tracheophyta</taxon>
        <taxon>Lycopodiopsida</taxon>
        <taxon>Lycopodiales</taxon>
        <taxon>Lycopodiaceae</taxon>
        <taxon>Lycopodioideae</taxon>
        <taxon>Diphasiastrum</taxon>
    </lineage>
</organism>
<keyword evidence="2" id="KW-1185">Reference proteome</keyword>
<dbReference type="Proteomes" id="UP001162992">
    <property type="component" value="Chromosome 11"/>
</dbReference>
<sequence>MSSIWDDSALINAFNSSVSKYQEMHGLAHNSKGAVKHSHKGEFTEESKAETETSIIAEEPCTADGEMKRDTVPEVIKSMPLYSEASVSRGLHLESSYQPTSANEPLIYSNRTPQACFSYHSTGDKKLQDHESKQELLSQIEFLEQRHQQLQEQVSQLYNIMNARDGNYGYSNGFAQAPTQSDGFSYQSPYGSHHYHWGFYPHPQCLWHNHPPMTTPATCTQPPQPPSQDPVHVFAEAPRNHSPDHAQLSENPLGSSPQVVAEVVRDTICRSLSSLPGISAQTSTGANSSESPSGDNAFKELLNVWFNAGFQTARYLLENGTKPN</sequence>
<gene>
    <name evidence="1" type="ORF">O6H91_11G101700</name>
</gene>
<proteinExistence type="predicted"/>
<reference evidence="2" key="1">
    <citation type="journal article" date="2024" name="Proc. Natl. Acad. Sci. U.S.A.">
        <title>Extraordinary preservation of gene collinearity over three hundred million years revealed in homosporous lycophytes.</title>
        <authorList>
            <person name="Li C."/>
            <person name="Wickell D."/>
            <person name="Kuo L.Y."/>
            <person name="Chen X."/>
            <person name="Nie B."/>
            <person name="Liao X."/>
            <person name="Peng D."/>
            <person name="Ji J."/>
            <person name="Jenkins J."/>
            <person name="Williams M."/>
            <person name="Shu S."/>
            <person name="Plott C."/>
            <person name="Barry K."/>
            <person name="Rajasekar S."/>
            <person name="Grimwood J."/>
            <person name="Han X."/>
            <person name="Sun S."/>
            <person name="Hou Z."/>
            <person name="He W."/>
            <person name="Dai G."/>
            <person name="Sun C."/>
            <person name="Schmutz J."/>
            <person name="Leebens-Mack J.H."/>
            <person name="Li F.W."/>
            <person name="Wang L."/>
        </authorList>
    </citation>
    <scope>NUCLEOTIDE SEQUENCE [LARGE SCALE GENOMIC DNA]</scope>
    <source>
        <strain evidence="2">cv. PW_Plant_1</strain>
    </source>
</reference>
<dbReference type="EMBL" id="CM055102">
    <property type="protein sequence ID" value="KAJ7539617.1"/>
    <property type="molecule type" value="Genomic_DNA"/>
</dbReference>
<evidence type="ECO:0000313" key="1">
    <source>
        <dbReference type="EMBL" id="KAJ7539617.1"/>
    </source>
</evidence>
<accession>A0ACC2CCF0</accession>
<comment type="caution">
    <text evidence="1">The sequence shown here is derived from an EMBL/GenBank/DDBJ whole genome shotgun (WGS) entry which is preliminary data.</text>
</comment>
<evidence type="ECO:0000313" key="2">
    <source>
        <dbReference type="Proteomes" id="UP001162992"/>
    </source>
</evidence>